<dbReference type="SUPFAM" id="SSF48726">
    <property type="entry name" value="Immunoglobulin"/>
    <property type="match status" value="1"/>
</dbReference>
<organism evidence="2">
    <name type="scientific">Castor canadensis</name>
    <name type="common">American beaver</name>
    <dbReference type="NCBI Taxonomy" id="51338"/>
    <lineage>
        <taxon>Eukaryota</taxon>
        <taxon>Metazoa</taxon>
        <taxon>Chordata</taxon>
        <taxon>Craniata</taxon>
        <taxon>Vertebrata</taxon>
        <taxon>Euteleostomi</taxon>
        <taxon>Mammalia</taxon>
        <taxon>Eutheria</taxon>
        <taxon>Euarchontoglires</taxon>
        <taxon>Glires</taxon>
        <taxon>Rodentia</taxon>
        <taxon>Castorimorpha</taxon>
        <taxon>Castoridae</taxon>
        <taxon>Castor</taxon>
    </lineage>
</organism>
<proteinExistence type="predicted"/>
<feature type="chain" id="PRO_5034613447" evidence="1">
    <location>
        <begin position="19"/>
        <end position="61"/>
    </location>
</feature>
<evidence type="ECO:0000313" key="2">
    <source>
        <dbReference type="Ensembl" id="ENSCCNP00000024346.1"/>
    </source>
</evidence>
<dbReference type="Gene3D" id="2.60.40.10">
    <property type="entry name" value="Immunoglobulins"/>
    <property type="match status" value="1"/>
</dbReference>
<reference evidence="2" key="1">
    <citation type="submission" date="2023-09" db="UniProtKB">
        <authorList>
            <consortium name="Ensembl"/>
        </authorList>
    </citation>
    <scope>IDENTIFICATION</scope>
</reference>
<accession>A0A8C0XCY1</accession>
<protein>
    <submittedName>
        <fullName evidence="2">Uncharacterized protein</fullName>
    </submittedName>
</protein>
<dbReference type="InterPro" id="IPR013783">
    <property type="entry name" value="Ig-like_fold"/>
</dbReference>
<name>A0A8C0XCY1_CASCN</name>
<sequence length="61" mass="6888">MEWAWRILFLLAAAPGMTEDSLTQSGAELEKPGETVNVSCKASRYTFTIKEQFQTILMSFL</sequence>
<evidence type="ECO:0000256" key="1">
    <source>
        <dbReference type="SAM" id="SignalP"/>
    </source>
</evidence>
<dbReference type="AlphaFoldDB" id="A0A8C0XCY1"/>
<feature type="signal peptide" evidence="1">
    <location>
        <begin position="1"/>
        <end position="18"/>
    </location>
</feature>
<dbReference type="InterPro" id="IPR036179">
    <property type="entry name" value="Ig-like_dom_sf"/>
</dbReference>
<dbReference type="Ensembl" id="ENSCCNT00000031044.1">
    <property type="protein sequence ID" value="ENSCCNP00000024346.1"/>
    <property type="gene ID" value="ENSCCNG00000023843.1"/>
</dbReference>
<keyword evidence="1" id="KW-0732">Signal</keyword>